<name>A0A6G1CLP0_9ORYZ</name>
<evidence type="ECO:0000313" key="2">
    <source>
        <dbReference type="Proteomes" id="UP000479710"/>
    </source>
</evidence>
<gene>
    <name evidence="1" type="ORF">E2562_037240</name>
</gene>
<evidence type="ECO:0000313" key="1">
    <source>
        <dbReference type="EMBL" id="KAF0901001.1"/>
    </source>
</evidence>
<dbReference type="AlphaFoldDB" id="A0A6G1CLP0"/>
<organism evidence="1 2">
    <name type="scientific">Oryza meyeriana var. granulata</name>
    <dbReference type="NCBI Taxonomy" id="110450"/>
    <lineage>
        <taxon>Eukaryota</taxon>
        <taxon>Viridiplantae</taxon>
        <taxon>Streptophyta</taxon>
        <taxon>Embryophyta</taxon>
        <taxon>Tracheophyta</taxon>
        <taxon>Spermatophyta</taxon>
        <taxon>Magnoliopsida</taxon>
        <taxon>Liliopsida</taxon>
        <taxon>Poales</taxon>
        <taxon>Poaceae</taxon>
        <taxon>BOP clade</taxon>
        <taxon>Oryzoideae</taxon>
        <taxon>Oryzeae</taxon>
        <taxon>Oryzinae</taxon>
        <taxon>Oryza</taxon>
        <taxon>Oryza meyeriana</taxon>
    </lineage>
</organism>
<sequence length="62" mass="6437">MAAEVRSAVDLMATVSVSWGAKKGEVGGGEAIEERSAVDLTPERGDGVQEAVLLMMVAAFRS</sequence>
<dbReference type="EMBL" id="SPHZ02000009">
    <property type="protein sequence ID" value="KAF0901001.1"/>
    <property type="molecule type" value="Genomic_DNA"/>
</dbReference>
<keyword evidence="2" id="KW-1185">Reference proteome</keyword>
<reference evidence="1 2" key="1">
    <citation type="submission" date="2019-11" db="EMBL/GenBank/DDBJ databases">
        <title>Whole genome sequence of Oryza granulata.</title>
        <authorList>
            <person name="Li W."/>
        </authorList>
    </citation>
    <scope>NUCLEOTIDE SEQUENCE [LARGE SCALE GENOMIC DNA]</scope>
    <source>
        <strain evidence="2">cv. Menghai</strain>
        <tissue evidence="1">Leaf</tissue>
    </source>
</reference>
<proteinExistence type="predicted"/>
<dbReference type="Proteomes" id="UP000479710">
    <property type="component" value="Unassembled WGS sequence"/>
</dbReference>
<protein>
    <submittedName>
        <fullName evidence="1">Uncharacterized protein</fullName>
    </submittedName>
</protein>
<accession>A0A6G1CLP0</accession>
<comment type="caution">
    <text evidence="1">The sequence shown here is derived from an EMBL/GenBank/DDBJ whole genome shotgun (WGS) entry which is preliminary data.</text>
</comment>